<accession>A0A4P9ZLV1</accession>
<name>A0A4P9ZLV1_9FUNG</name>
<evidence type="ECO:0000313" key="1">
    <source>
        <dbReference type="EMBL" id="RKP33200.1"/>
    </source>
</evidence>
<dbReference type="STRING" id="215637.A0A4P9ZLV1"/>
<keyword evidence="2" id="KW-1185">Reference proteome</keyword>
<proteinExistence type="predicted"/>
<dbReference type="Proteomes" id="UP000268162">
    <property type="component" value="Unassembled WGS sequence"/>
</dbReference>
<reference evidence="2" key="1">
    <citation type="journal article" date="2018" name="Nat. Microbiol.">
        <title>Leveraging single-cell genomics to expand the fungal tree of life.</title>
        <authorList>
            <person name="Ahrendt S.R."/>
            <person name="Quandt C.A."/>
            <person name="Ciobanu D."/>
            <person name="Clum A."/>
            <person name="Salamov A."/>
            <person name="Andreopoulos B."/>
            <person name="Cheng J.F."/>
            <person name="Woyke T."/>
            <person name="Pelin A."/>
            <person name="Henrissat B."/>
            <person name="Reynolds N.K."/>
            <person name="Benny G.L."/>
            <person name="Smith M.E."/>
            <person name="James T.Y."/>
            <person name="Grigoriev I.V."/>
        </authorList>
    </citation>
    <scope>NUCLEOTIDE SEQUENCE [LARGE SCALE GENOMIC DNA]</scope>
    <source>
        <strain evidence="2">RSA 468</strain>
    </source>
</reference>
<dbReference type="AlphaFoldDB" id="A0A4P9ZLV1"/>
<dbReference type="EMBL" id="ML004217">
    <property type="protein sequence ID" value="RKP33200.1"/>
    <property type="molecule type" value="Genomic_DNA"/>
</dbReference>
<evidence type="ECO:0000313" key="2">
    <source>
        <dbReference type="Proteomes" id="UP000268162"/>
    </source>
</evidence>
<sequence>AEVQKSLWTLGIDISRLLDIAFPSVGHVALLVYCQYAPKLTELFSTAKVPICAGFDLLHPSHLADPALTALPPSDCAQKVAEIQCAHCLWAVHYLAF</sequence>
<feature type="non-terminal residue" evidence="1">
    <location>
        <position position="1"/>
    </location>
</feature>
<gene>
    <name evidence="1" type="ORF">BJ085DRAFT_13397</name>
</gene>
<protein>
    <submittedName>
        <fullName evidence="1">Uncharacterized protein</fullName>
    </submittedName>
</protein>
<organism evidence="1 2">
    <name type="scientific">Dimargaris cristalligena</name>
    <dbReference type="NCBI Taxonomy" id="215637"/>
    <lineage>
        <taxon>Eukaryota</taxon>
        <taxon>Fungi</taxon>
        <taxon>Fungi incertae sedis</taxon>
        <taxon>Zoopagomycota</taxon>
        <taxon>Kickxellomycotina</taxon>
        <taxon>Dimargaritomycetes</taxon>
        <taxon>Dimargaritales</taxon>
        <taxon>Dimargaritaceae</taxon>
        <taxon>Dimargaris</taxon>
    </lineage>
</organism>